<name>A0ABU9JZB5_9BACI</name>
<dbReference type="InterPro" id="IPR052344">
    <property type="entry name" value="Transposase-related"/>
</dbReference>
<feature type="domain" description="Transposase IS66 central" evidence="3">
    <location>
        <begin position="163"/>
        <end position="343"/>
    </location>
</feature>
<evidence type="ECO:0000256" key="2">
    <source>
        <dbReference type="SAM" id="MobiDB-lite"/>
    </source>
</evidence>
<dbReference type="PANTHER" id="PTHR33678:SF2">
    <property type="match status" value="1"/>
</dbReference>
<evidence type="ECO:0000256" key="1">
    <source>
        <dbReference type="SAM" id="Coils"/>
    </source>
</evidence>
<evidence type="ECO:0000313" key="5">
    <source>
        <dbReference type="Proteomes" id="UP001459714"/>
    </source>
</evidence>
<feature type="region of interest" description="Disordered" evidence="2">
    <location>
        <begin position="43"/>
        <end position="88"/>
    </location>
</feature>
<dbReference type="EMBL" id="JBBYAK010000001">
    <property type="protein sequence ID" value="MEL3957512.1"/>
    <property type="molecule type" value="Genomic_DNA"/>
</dbReference>
<evidence type="ECO:0000313" key="4">
    <source>
        <dbReference type="EMBL" id="MEL3957512.1"/>
    </source>
</evidence>
<reference evidence="4 5" key="1">
    <citation type="submission" date="2024-03" db="EMBL/GenBank/DDBJ databases">
        <title>Bacilli Hybrid Assemblies.</title>
        <authorList>
            <person name="Kovac J."/>
        </authorList>
    </citation>
    <scope>NUCLEOTIDE SEQUENCE [LARGE SCALE GENOMIC DNA]</scope>
    <source>
        <strain evidence="4 5">FSL M8-0022</strain>
    </source>
</reference>
<evidence type="ECO:0000259" key="3">
    <source>
        <dbReference type="Pfam" id="PF03050"/>
    </source>
</evidence>
<gene>
    <name evidence="4" type="ORF">NST17_09930</name>
</gene>
<feature type="coiled-coil region" evidence="1">
    <location>
        <begin position="1"/>
        <end position="35"/>
    </location>
</feature>
<protein>
    <submittedName>
        <fullName evidence="4">Transposase</fullName>
    </submittedName>
</protein>
<dbReference type="Proteomes" id="UP001459714">
    <property type="component" value="Unassembled WGS sequence"/>
</dbReference>
<feature type="compositionally biased region" description="Polar residues" evidence="2">
    <location>
        <begin position="43"/>
        <end position="59"/>
    </location>
</feature>
<dbReference type="InterPro" id="IPR004291">
    <property type="entry name" value="Transposase_IS66_central"/>
</dbReference>
<proteinExistence type="predicted"/>
<organism evidence="4 5">
    <name type="scientific">Caldifermentibacillus hisashii</name>
    <dbReference type="NCBI Taxonomy" id="996558"/>
    <lineage>
        <taxon>Bacteria</taxon>
        <taxon>Bacillati</taxon>
        <taxon>Bacillota</taxon>
        <taxon>Bacilli</taxon>
        <taxon>Bacillales</taxon>
        <taxon>Bacillaceae</taxon>
        <taxon>Caldifermentibacillus</taxon>
    </lineage>
</organism>
<keyword evidence="1" id="KW-0175">Coiled coil</keyword>
<dbReference type="Pfam" id="PF03050">
    <property type="entry name" value="DDE_Tnp_IS66"/>
    <property type="match status" value="1"/>
</dbReference>
<dbReference type="PANTHER" id="PTHR33678">
    <property type="entry name" value="BLL1576 PROTEIN"/>
    <property type="match status" value="1"/>
</dbReference>
<sequence>MQRLTKQIEQKDKMNDQLIKENIELAKQVEVLIKEVARLNQINGMDSTNSGLPTSQTPIQKKKHVPNSRSNSEKSKGGQLGHKKHKLEKFDDQEINAYEEHKAVECPHCLGTVEKIADGKTKDEFDYEVVLVKKRHCFPVYQCTNCHKKIHTPIPVRLKEENQYGPHVQAMALTFMNEGNVSINKTQEMIKGFTFGEIVPSEGYLAKLQQRAARTLAAFSEEMRKHLLTQSLIHWDDTVIMVNQHRACLRFYGDEHLALYKEHMQKNKEGVVEDQLLTLLNEKTTVMHDHLTMNYSEEFSYTNVEFNVHLLRDLRSCVDNTQHRWADDLAQLIGDTHKKRKQLIADGVDGFSFLETDAFFIKLDECWLLGDKENKKTITFITQRKNGLCSIV</sequence>
<dbReference type="RefSeq" id="WP_251242025.1">
    <property type="nucleotide sequence ID" value="NZ_CP159977.1"/>
</dbReference>
<keyword evidence="5" id="KW-1185">Reference proteome</keyword>
<accession>A0ABU9JZB5</accession>
<comment type="caution">
    <text evidence="4">The sequence shown here is derived from an EMBL/GenBank/DDBJ whole genome shotgun (WGS) entry which is preliminary data.</text>
</comment>